<evidence type="ECO:0000256" key="2">
    <source>
        <dbReference type="ARBA" id="ARBA00022490"/>
    </source>
</evidence>
<comment type="function">
    <text evidence="5 7">Central component in molecular interactions underlying sperm crawling. Forms an extensive filament system that extends from sperm villipoda, along the leading edge of the pseudopod.</text>
</comment>
<evidence type="ECO:0000256" key="1">
    <source>
        <dbReference type="ARBA" id="ARBA00004245"/>
    </source>
</evidence>
<dbReference type="InterPro" id="IPR013783">
    <property type="entry name" value="Ig-like_fold"/>
</dbReference>
<dbReference type="GO" id="GO:0031143">
    <property type="term" value="C:pseudopodium"/>
    <property type="evidence" value="ECO:0007669"/>
    <property type="project" value="UniProtKB-SubCell"/>
</dbReference>
<evidence type="ECO:0000256" key="7">
    <source>
        <dbReference type="RuleBase" id="RU003425"/>
    </source>
</evidence>
<keyword evidence="2" id="KW-0963">Cytoplasm</keyword>
<dbReference type="PANTHER" id="PTHR22920">
    <property type="entry name" value="MAJOR SPERM PROTEIN"/>
    <property type="match status" value="1"/>
</dbReference>
<evidence type="ECO:0000256" key="5">
    <source>
        <dbReference type="ARBA" id="ARBA00037744"/>
    </source>
</evidence>
<dbReference type="InterPro" id="IPR000535">
    <property type="entry name" value="MSP_dom"/>
</dbReference>
<accession>A0A8R1DIV8</accession>
<feature type="domain" description="MSP" evidence="8">
    <location>
        <begin position="149"/>
        <end position="266"/>
    </location>
</feature>
<evidence type="ECO:0000313" key="9">
    <source>
        <dbReference type="EnsemblMetazoa" id="CJA03168.1"/>
    </source>
</evidence>
<name>A0A8R1DIV8_CAEJA</name>
<sequence length="266" mass="29821">MTLLTVALYLINGEHARVVSIALTSVPAAIFSYRVLSCHETKLEGYNSILSYWTVYGLLALIDQFVETSHGYQLGKTVFLSTVLAYAARHNDAAIPEAWKNMKTSGDKIMLNTIHSSFDSTRPRDEESLEYLFDFSNENVNTAHSFSDCIVTDPAHHVTFSEHQQEVEIRMTNVSQQRHVMFALKTNADTHLIAAPTSGILLSGQSMTIRVGVADDTVSNTARISIDKLAIDHVELPRSDEFSVFSPDFFKAQAKRSRHAIRVYYE</sequence>
<reference evidence="9" key="2">
    <citation type="submission" date="2022-06" db="UniProtKB">
        <authorList>
            <consortium name="EnsemblMetazoa"/>
        </authorList>
    </citation>
    <scope>IDENTIFICATION</scope>
    <source>
        <strain evidence="9">DF5081</strain>
    </source>
</reference>
<dbReference type="PROSITE" id="PS50202">
    <property type="entry name" value="MSP"/>
    <property type="match status" value="1"/>
</dbReference>
<organism evidence="9 10">
    <name type="scientific">Caenorhabditis japonica</name>
    <dbReference type="NCBI Taxonomy" id="281687"/>
    <lineage>
        <taxon>Eukaryota</taxon>
        <taxon>Metazoa</taxon>
        <taxon>Ecdysozoa</taxon>
        <taxon>Nematoda</taxon>
        <taxon>Chromadorea</taxon>
        <taxon>Rhabditida</taxon>
        <taxon>Rhabditina</taxon>
        <taxon>Rhabditomorpha</taxon>
        <taxon>Rhabditoidea</taxon>
        <taxon>Rhabditidae</taxon>
        <taxon>Peloderinae</taxon>
        <taxon>Caenorhabditis</taxon>
    </lineage>
</organism>
<comment type="subcellular location">
    <subcellularLocation>
        <location evidence="6">Cell projection</location>
        <location evidence="6">Pseudopodium</location>
    </subcellularLocation>
    <subcellularLocation>
        <location evidence="1">Cytoplasm</location>
        <location evidence="1">Cytoskeleton</location>
    </subcellularLocation>
</comment>
<evidence type="ECO:0000259" key="8">
    <source>
        <dbReference type="PROSITE" id="PS50202"/>
    </source>
</evidence>
<reference evidence="10" key="1">
    <citation type="submission" date="2010-08" db="EMBL/GenBank/DDBJ databases">
        <authorList>
            <consortium name="Caenorhabditis japonica Sequencing Consortium"/>
            <person name="Wilson R.K."/>
        </authorList>
    </citation>
    <scope>NUCLEOTIDE SEQUENCE [LARGE SCALE GENOMIC DNA]</scope>
    <source>
        <strain evidence="10">DF5081</strain>
    </source>
</reference>
<dbReference type="SUPFAM" id="SSF49354">
    <property type="entry name" value="PapD-like"/>
    <property type="match status" value="1"/>
</dbReference>
<dbReference type="Gene3D" id="2.60.40.10">
    <property type="entry name" value="Immunoglobulins"/>
    <property type="match status" value="1"/>
</dbReference>
<dbReference type="InterPro" id="IPR008962">
    <property type="entry name" value="PapD-like_sf"/>
</dbReference>
<dbReference type="EnsemblMetazoa" id="CJA03168.1">
    <property type="protein sequence ID" value="CJA03168.1"/>
    <property type="gene ID" value="WBGene00122372"/>
</dbReference>
<dbReference type="GO" id="GO:0005856">
    <property type="term" value="C:cytoskeleton"/>
    <property type="evidence" value="ECO:0007669"/>
    <property type="project" value="UniProtKB-SubCell"/>
</dbReference>
<keyword evidence="3 7" id="KW-0206">Cytoskeleton</keyword>
<dbReference type="Pfam" id="PF00635">
    <property type="entry name" value="Motile_Sperm"/>
    <property type="match status" value="1"/>
</dbReference>
<proteinExistence type="predicted"/>
<dbReference type="PANTHER" id="PTHR22920:SF7">
    <property type="entry name" value="MSP DOMAIN-CONTAINING PROTEIN-RELATED"/>
    <property type="match status" value="1"/>
</dbReference>
<dbReference type="InterPro" id="IPR051155">
    <property type="entry name" value="Nematode_MSP"/>
</dbReference>
<dbReference type="AlphaFoldDB" id="A0A8R1DIV8"/>
<evidence type="ECO:0000256" key="4">
    <source>
        <dbReference type="ARBA" id="ARBA00023273"/>
    </source>
</evidence>
<evidence type="ECO:0000313" key="10">
    <source>
        <dbReference type="Proteomes" id="UP000005237"/>
    </source>
</evidence>
<evidence type="ECO:0000256" key="3">
    <source>
        <dbReference type="ARBA" id="ARBA00023212"/>
    </source>
</evidence>
<keyword evidence="10" id="KW-1185">Reference proteome</keyword>
<evidence type="ECO:0000256" key="6">
    <source>
        <dbReference type="ARBA" id="ARBA00037818"/>
    </source>
</evidence>
<keyword evidence="4" id="KW-0966">Cell projection</keyword>
<dbReference type="Proteomes" id="UP000005237">
    <property type="component" value="Unassembled WGS sequence"/>
</dbReference>
<protein>
    <recommendedName>
        <fullName evidence="7">Major sperm protein</fullName>
    </recommendedName>
</protein>